<dbReference type="GO" id="GO:0042277">
    <property type="term" value="F:peptide binding"/>
    <property type="evidence" value="ECO:0007669"/>
    <property type="project" value="InterPro"/>
</dbReference>
<sequence length="421" mass="48007">MFVASLLASGSLFAAVQPLDRLVAIVDNDLIMQSQLNQRMAEVRQTIQKRDDMPMPDEATLRQQVLERLILESIQLQIGERAAIRINDEELGQAMQTIAARNNLTLEQFRAALAQDGLSFDTAREQVRREMIISRVRQHQVGGRIQVSEQEVQNFLNSEVGKLELSEEYHLAHILVPIAESASTQSVQEATRKATDLYQKLRQGADFAQAAMMVSASESALEGGDMGWRKAAELPSPFDREVSLMRPGDVTEPVRIPGGFVIVKLLEKRGGETPQMRNETHVRHILLRPSEIRSDAETRRLAERLYQRIQNGEDFTELAQRFSEDPGSVREGGDMGWVTADALEPEFRQVMENSPKDLLSKPFQSTYGWHVLQVLDRRSVDNREQIRQQQAFGFLRARKYDEELQAWLRQIRDETYVEIKP</sequence>
<dbReference type="EC" id="5.2.1.8" evidence="7"/>
<proteinExistence type="inferred from homology"/>
<dbReference type="InterPro" id="IPR015391">
    <property type="entry name" value="SurA_N"/>
</dbReference>
<keyword evidence="3 7" id="KW-0574">Periplasm</keyword>
<feature type="domain" description="PpiC" evidence="8">
    <location>
        <begin position="166"/>
        <end position="267"/>
    </location>
</feature>
<dbReference type="SUPFAM" id="SSF109998">
    <property type="entry name" value="Triger factor/SurA peptide-binding domain-like"/>
    <property type="match status" value="1"/>
</dbReference>
<dbReference type="InterPro" id="IPR046357">
    <property type="entry name" value="PPIase_dom_sf"/>
</dbReference>
<evidence type="ECO:0000256" key="3">
    <source>
        <dbReference type="ARBA" id="ARBA00022764"/>
    </source>
</evidence>
<evidence type="ECO:0000313" key="9">
    <source>
        <dbReference type="EMBL" id="KXU38452.1"/>
    </source>
</evidence>
<dbReference type="GO" id="GO:0003755">
    <property type="term" value="F:peptidyl-prolyl cis-trans isomerase activity"/>
    <property type="evidence" value="ECO:0007669"/>
    <property type="project" value="UniProtKB-UniRule"/>
</dbReference>
<keyword evidence="10" id="KW-1185">Reference proteome</keyword>
<dbReference type="HAMAP" id="MF_01183">
    <property type="entry name" value="Chaperone_SurA"/>
    <property type="match status" value="1"/>
</dbReference>
<dbReference type="Proteomes" id="UP000072660">
    <property type="component" value="Unassembled WGS sequence"/>
</dbReference>
<dbReference type="InterPro" id="IPR027304">
    <property type="entry name" value="Trigger_fact/SurA_dom_sf"/>
</dbReference>
<dbReference type="Pfam" id="PF00639">
    <property type="entry name" value="Rotamase"/>
    <property type="match status" value="1"/>
</dbReference>
<evidence type="ECO:0000256" key="6">
    <source>
        <dbReference type="ARBA" id="ARBA00023235"/>
    </source>
</evidence>
<evidence type="ECO:0000256" key="1">
    <source>
        <dbReference type="ARBA" id="ARBA00022729"/>
    </source>
</evidence>
<organism evidence="9 10">
    <name type="scientific">Ventosimonas gracilis</name>
    <dbReference type="NCBI Taxonomy" id="1680762"/>
    <lineage>
        <taxon>Bacteria</taxon>
        <taxon>Pseudomonadati</taxon>
        <taxon>Pseudomonadota</taxon>
        <taxon>Gammaproteobacteria</taxon>
        <taxon>Pseudomonadales</taxon>
        <taxon>Ventosimonadaceae</taxon>
        <taxon>Ventosimonas</taxon>
    </lineage>
</organism>
<comment type="caution">
    <text evidence="9">The sequence shown here is derived from an EMBL/GenBank/DDBJ whole genome shotgun (WGS) entry which is preliminary data.</text>
</comment>
<dbReference type="InterPro" id="IPR023034">
    <property type="entry name" value="PPIase_SurA"/>
</dbReference>
<comment type="subcellular location">
    <subcellularLocation>
        <location evidence="7">Periplasm</location>
    </subcellularLocation>
    <text evidence="7">Is capable of associating with the outer membrane.</text>
</comment>
<dbReference type="PANTHER" id="PTHR47637:SF1">
    <property type="entry name" value="CHAPERONE SURA"/>
    <property type="match status" value="1"/>
</dbReference>
<dbReference type="EMBL" id="LSZO01000135">
    <property type="protein sequence ID" value="KXU38452.1"/>
    <property type="molecule type" value="Genomic_DNA"/>
</dbReference>
<accession>A0A139SVI1</accession>
<dbReference type="Gene3D" id="1.10.4030.10">
    <property type="entry name" value="Porin chaperone SurA, peptide-binding domain"/>
    <property type="match status" value="1"/>
</dbReference>
<dbReference type="InterPro" id="IPR050280">
    <property type="entry name" value="OMP_Chaperone_SurA"/>
</dbReference>
<dbReference type="RefSeq" id="WP_068389665.1">
    <property type="nucleotide sequence ID" value="NZ_LSZO01000135.1"/>
</dbReference>
<reference evidence="9 10" key="1">
    <citation type="submission" date="2016-02" db="EMBL/GenBank/DDBJ databases">
        <authorList>
            <person name="Wen L."/>
            <person name="He K."/>
            <person name="Yang H."/>
        </authorList>
    </citation>
    <scope>NUCLEOTIDE SEQUENCE [LARGE SCALE GENOMIC DNA]</scope>
    <source>
        <strain evidence="9 10">CV58</strain>
    </source>
</reference>
<keyword evidence="4 7" id="KW-0697">Rotamase</keyword>
<comment type="function">
    <text evidence="7">Chaperone involved in the correct folding and assembly of outer membrane proteins. Recognizes specific patterns of aromatic residues and the orientation of their side chains, which are found more frequently in integral outer membrane proteins. May act in both early periplasmic and late outer membrane-associated steps of protein maturation.</text>
</comment>
<evidence type="ECO:0000256" key="4">
    <source>
        <dbReference type="ARBA" id="ARBA00023110"/>
    </source>
</evidence>
<evidence type="ECO:0000256" key="5">
    <source>
        <dbReference type="ARBA" id="ARBA00023186"/>
    </source>
</evidence>
<dbReference type="Pfam" id="PF13616">
    <property type="entry name" value="Rotamase_3"/>
    <property type="match status" value="1"/>
</dbReference>
<keyword evidence="6 7" id="KW-0413">Isomerase</keyword>
<dbReference type="PROSITE" id="PS50198">
    <property type="entry name" value="PPIC_PPIASE_2"/>
    <property type="match status" value="2"/>
</dbReference>
<dbReference type="GO" id="GO:0050821">
    <property type="term" value="P:protein stabilization"/>
    <property type="evidence" value="ECO:0007669"/>
    <property type="project" value="InterPro"/>
</dbReference>
<keyword evidence="2 7" id="KW-0677">Repeat</keyword>
<dbReference type="PANTHER" id="PTHR47637">
    <property type="entry name" value="CHAPERONE SURA"/>
    <property type="match status" value="1"/>
</dbReference>
<gene>
    <name evidence="7" type="primary">surA</name>
    <name evidence="9" type="ORF">AXE65_01235</name>
</gene>
<name>A0A139SVI1_9GAMM</name>
<evidence type="ECO:0000259" key="8">
    <source>
        <dbReference type="PROSITE" id="PS50198"/>
    </source>
</evidence>
<dbReference type="GO" id="GO:0043165">
    <property type="term" value="P:Gram-negative-bacterium-type cell outer membrane assembly"/>
    <property type="evidence" value="ECO:0007669"/>
    <property type="project" value="InterPro"/>
</dbReference>
<evidence type="ECO:0000256" key="2">
    <source>
        <dbReference type="ARBA" id="ARBA00022737"/>
    </source>
</evidence>
<comment type="domain">
    <text evidence="7">The PPIase activity resides only in the second parvulin domain. The N-terminal region and the C-terminal tail are necessary and sufficient for the chaperone activity of SurA. The PPIase activity is dispensable for SurA to function as a chaperone. The N-terminal region and the C-terminal tail are also required for porin recognition.</text>
</comment>
<dbReference type="GO" id="GO:0006457">
    <property type="term" value="P:protein folding"/>
    <property type="evidence" value="ECO:0007669"/>
    <property type="project" value="UniProtKB-UniRule"/>
</dbReference>
<feature type="domain" description="PpiC" evidence="8">
    <location>
        <begin position="277"/>
        <end position="376"/>
    </location>
</feature>
<dbReference type="GO" id="GO:0030288">
    <property type="term" value="C:outer membrane-bounded periplasmic space"/>
    <property type="evidence" value="ECO:0007669"/>
    <property type="project" value="InterPro"/>
</dbReference>
<dbReference type="AlphaFoldDB" id="A0A139SVI1"/>
<dbReference type="GO" id="GO:0051082">
    <property type="term" value="F:unfolded protein binding"/>
    <property type="evidence" value="ECO:0007669"/>
    <property type="project" value="UniProtKB-UniRule"/>
</dbReference>
<protein>
    <recommendedName>
        <fullName evidence="7">Chaperone SurA</fullName>
    </recommendedName>
    <alternativeName>
        <fullName evidence="7">Peptidyl-prolyl cis-trans isomerase SurA</fullName>
        <shortName evidence="7">PPIase SurA</shortName>
        <ecNumber evidence="7">5.2.1.8</ecNumber>
    </alternativeName>
    <alternativeName>
        <fullName evidence="7">Rotamase SurA</fullName>
    </alternativeName>
</protein>
<evidence type="ECO:0000313" key="10">
    <source>
        <dbReference type="Proteomes" id="UP000072660"/>
    </source>
</evidence>
<comment type="catalytic activity">
    <reaction evidence="7">
        <text>[protein]-peptidylproline (omega=180) = [protein]-peptidylproline (omega=0)</text>
        <dbReference type="Rhea" id="RHEA:16237"/>
        <dbReference type="Rhea" id="RHEA-COMP:10747"/>
        <dbReference type="Rhea" id="RHEA-COMP:10748"/>
        <dbReference type="ChEBI" id="CHEBI:83833"/>
        <dbReference type="ChEBI" id="CHEBI:83834"/>
        <dbReference type="EC" id="5.2.1.8"/>
    </reaction>
</comment>
<dbReference type="Gene3D" id="3.10.50.40">
    <property type="match status" value="2"/>
</dbReference>
<keyword evidence="1 7" id="KW-0732">Signal</keyword>
<dbReference type="InterPro" id="IPR000297">
    <property type="entry name" value="PPIase_PpiC"/>
</dbReference>
<keyword evidence="5 7" id="KW-0143">Chaperone</keyword>
<dbReference type="SUPFAM" id="SSF54534">
    <property type="entry name" value="FKBP-like"/>
    <property type="match status" value="2"/>
</dbReference>
<evidence type="ECO:0000256" key="7">
    <source>
        <dbReference type="HAMAP-Rule" id="MF_01183"/>
    </source>
</evidence>
<dbReference type="Pfam" id="PF09312">
    <property type="entry name" value="SurA_N"/>
    <property type="match status" value="1"/>
</dbReference>